<name>A0A9P4LD73_9PLEO</name>
<dbReference type="PANTHER" id="PTHR38046">
    <property type="entry name" value="CRYPTIC LOCI REGULATOR 2"/>
    <property type="match status" value="1"/>
</dbReference>
<sequence length="704" mass="78637">MSFVIVPLYAGSDGDATHVPPAGNHVQVDPPALYLEKIGQQWMESRGEARPGVKYILERLPTGYSMWQRPRPTNAKLVDKYLYGHPNHKKFDSPNRYYPHFQHLMDNGGDSMGCPCTVCAGSSGILPKSSSSSVQMHSSSAASSRPPTPRVPQSPPPMAPSAHVKGRPKTISAGLDTSRVDEEGTPDVYRNLVDKLRRYTTIDEVIEEPLSPDWRAEQDILPSWLNNLREREQWMPRVGDIVLYIRELPDRVKIVRHDVTAELQLYNEQSETFLGPPPWEAGLVGEVPKAATVHDLTEVDSKTSIVTSGVRVEPIPDANNEDKSLSKRHKYVSLRQIRPLVLWQELLHHVPRENWDATVVNALSLASTCSLMGKHRFRGTWPNANIYCHGLYLGSELLAVGDAVRLLPNSKSGQPGCSEILIIKSLRLKWSNMDMASNNDYDEGRPYDSAIWIYGTAYTNDPTRSNKEWLSEQNVELPKLAQEYSSWYPLHPSNKELALPLSRILGRLYEPDAMAIWLNSEPDDPPDLDVGREGLLEARAFSRKRDQRIAQNANATWYWGDNRADALNLHTINGLEVAKYDRERDVRQWRKDIKLIEGMNDKATATMKPEASTSAGGRGLRSFMAPGTASLPVRTHSTGEASDLSSSTVGGTSSSEGKSPAPGKKKRRVFYLSEDEDEIRHNTKVVDEASGTPKKKAKVMVVID</sequence>
<dbReference type="InterPro" id="IPR018839">
    <property type="entry name" value="Tscrpt-silencing_Clr2_C"/>
</dbReference>
<feature type="compositionally biased region" description="Low complexity" evidence="1">
    <location>
        <begin position="127"/>
        <end position="145"/>
    </location>
</feature>
<feature type="region of interest" description="Disordered" evidence="1">
    <location>
        <begin position="604"/>
        <end position="674"/>
    </location>
</feature>
<dbReference type="Pfam" id="PF10383">
    <property type="entry name" value="Clr2"/>
    <property type="match status" value="1"/>
</dbReference>
<dbReference type="OrthoDB" id="438224at2759"/>
<evidence type="ECO:0000259" key="2">
    <source>
        <dbReference type="Pfam" id="PF10383"/>
    </source>
</evidence>
<feature type="compositionally biased region" description="Low complexity" evidence="1">
    <location>
        <begin position="642"/>
        <end position="659"/>
    </location>
</feature>
<dbReference type="GO" id="GO:0031934">
    <property type="term" value="C:mating-type region heterochromatin"/>
    <property type="evidence" value="ECO:0007669"/>
    <property type="project" value="TreeGrafter"/>
</dbReference>
<dbReference type="Pfam" id="PF16761">
    <property type="entry name" value="Clr2_transil"/>
    <property type="match status" value="1"/>
</dbReference>
<evidence type="ECO:0000313" key="5">
    <source>
        <dbReference type="Proteomes" id="UP000800039"/>
    </source>
</evidence>
<dbReference type="GO" id="GO:0030466">
    <property type="term" value="P:silent mating-type cassette heterochromatin formation"/>
    <property type="evidence" value="ECO:0007669"/>
    <property type="project" value="TreeGrafter"/>
</dbReference>
<dbReference type="AlphaFoldDB" id="A0A9P4LD73"/>
<protein>
    <recommendedName>
        <fullName evidence="6">Cryptic loci regulator 2 N-terminal domain-containing protein</fullName>
    </recommendedName>
</protein>
<dbReference type="GO" id="GO:0070824">
    <property type="term" value="C:SHREC complex"/>
    <property type="evidence" value="ECO:0007669"/>
    <property type="project" value="InterPro"/>
</dbReference>
<dbReference type="GO" id="GO:0033553">
    <property type="term" value="C:rDNA heterochromatin"/>
    <property type="evidence" value="ECO:0007669"/>
    <property type="project" value="TreeGrafter"/>
</dbReference>
<feature type="domain" description="Cryptic loci regulator 2 N-terminal" evidence="3">
    <location>
        <begin position="55"/>
        <end position="119"/>
    </location>
</feature>
<dbReference type="PANTHER" id="PTHR38046:SF1">
    <property type="entry name" value="CRYPTIC LOCI REGULATOR 2"/>
    <property type="match status" value="1"/>
</dbReference>
<feature type="compositionally biased region" description="Pro residues" evidence="1">
    <location>
        <begin position="146"/>
        <end position="159"/>
    </location>
</feature>
<dbReference type="GeneID" id="63849870"/>
<dbReference type="InterPro" id="IPR038986">
    <property type="entry name" value="Clr2"/>
</dbReference>
<evidence type="ECO:0000256" key="1">
    <source>
        <dbReference type="SAM" id="MobiDB-lite"/>
    </source>
</evidence>
<evidence type="ECO:0000313" key="4">
    <source>
        <dbReference type="EMBL" id="KAF1851541.1"/>
    </source>
</evidence>
<evidence type="ECO:0000259" key="3">
    <source>
        <dbReference type="Pfam" id="PF16761"/>
    </source>
</evidence>
<reference evidence="4" key="1">
    <citation type="submission" date="2020-01" db="EMBL/GenBank/DDBJ databases">
        <authorList>
            <consortium name="DOE Joint Genome Institute"/>
            <person name="Haridas S."/>
            <person name="Albert R."/>
            <person name="Binder M."/>
            <person name="Bloem J."/>
            <person name="Labutti K."/>
            <person name="Salamov A."/>
            <person name="Andreopoulos B."/>
            <person name="Baker S.E."/>
            <person name="Barry K."/>
            <person name="Bills G."/>
            <person name="Bluhm B.H."/>
            <person name="Cannon C."/>
            <person name="Castanera R."/>
            <person name="Culley D.E."/>
            <person name="Daum C."/>
            <person name="Ezra D."/>
            <person name="Gonzalez J.B."/>
            <person name="Henrissat B."/>
            <person name="Kuo A."/>
            <person name="Liang C."/>
            <person name="Lipzen A."/>
            <person name="Lutzoni F."/>
            <person name="Magnuson J."/>
            <person name="Mondo S."/>
            <person name="Nolan M."/>
            <person name="Ohm R."/>
            <person name="Pangilinan J."/>
            <person name="Park H.-J."/>
            <person name="Ramirez L."/>
            <person name="Alfaro M."/>
            <person name="Sun H."/>
            <person name="Tritt A."/>
            <person name="Yoshinaga Y."/>
            <person name="Zwiers L.-H."/>
            <person name="Turgeon B.G."/>
            <person name="Goodwin S.B."/>
            <person name="Spatafora J.W."/>
            <person name="Crous P.W."/>
            <person name="Grigoriev I.V."/>
        </authorList>
    </citation>
    <scope>NUCLEOTIDE SEQUENCE</scope>
    <source>
        <strain evidence="4">CBS 394.84</strain>
    </source>
</reference>
<organism evidence="4 5">
    <name type="scientific">Cucurbitaria berberidis CBS 394.84</name>
    <dbReference type="NCBI Taxonomy" id="1168544"/>
    <lineage>
        <taxon>Eukaryota</taxon>
        <taxon>Fungi</taxon>
        <taxon>Dikarya</taxon>
        <taxon>Ascomycota</taxon>
        <taxon>Pezizomycotina</taxon>
        <taxon>Dothideomycetes</taxon>
        <taxon>Pleosporomycetidae</taxon>
        <taxon>Pleosporales</taxon>
        <taxon>Pleosporineae</taxon>
        <taxon>Cucurbitariaceae</taxon>
        <taxon>Cucurbitaria</taxon>
    </lineage>
</organism>
<comment type="caution">
    <text evidence="4">The sequence shown here is derived from an EMBL/GenBank/DDBJ whole genome shotgun (WGS) entry which is preliminary data.</text>
</comment>
<feature type="domain" description="Cryptic loci regulator 2 C-terminal" evidence="2">
    <location>
        <begin position="387"/>
        <end position="510"/>
    </location>
</feature>
<proteinExistence type="predicted"/>
<gene>
    <name evidence="4" type="ORF">K460DRAFT_362295</name>
</gene>
<feature type="region of interest" description="Disordered" evidence="1">
    <location>
        <begin position="127"/>
        <end position="183"/>
    </location>
</feature>
<dbReference type="EMBL" id="ML976614">
    <property type="protein sequence ID" value="KAF1851541.1"/>
    <property type="molecule type" value="Genomic_DNA"/>
</dbReference>
<dbReference type="InterPro" id="IPR031915">
    <property type="entry name" value="Clr2_N"/>
</dbReference>
<keyword evidence="5" id="KW-1185">Reference proteome</keyword>
<evidence type="ECO:0008006" key="6">
    <source>
        <dbReference type="Google" id="ProtNLM"/>
    </source>
</evidence>
<dbReference type="Proteomes" id="UP000800039">
    <property type="component" value="Unassembled WGS sequence"/>
</dbReference>
<accession>A0A9P4LD73</accession>
<dbReference type="RefSeq" id="XP_040794104.1">
    <property type="nucleotide sequence ID" value="XM_040932619.1"/>
</dbReference>